<comment type="caution">
    <text evidence="2">The sequence shown here is derived from an EMBL/GenBank/DDBJ whole genome shotgun (WGS) entry which is preliminary data.</text>
</comment>
<keyword evidence="1" id="KW-0472">Membrane</keyword>
<evidence type="ECO:0000313" key="3">
    <source>
        <dbReference type="Proteomes" id="UP000178109"/>
    </source>
</evidence>
<name>A0A1G2BQE8_9BACT</name>
<dbReference type="Proteomes" id="UP000178109">
    <property type="component" value="Unassembled WGS sequence"/>
</dbReference>
<keyword evidence="1" id="KW-1133">Transmembrane helix</keyword>
<dbReference type="Pfam" id="PF10097">
    <property type="entry name" value="DUF2335"/>
    <property type="match status" value="1"/>
</dbReference>
<dbReference type="InterPro" id="IPR019284">
    <property type="entry name" value="RP532"/>
</dbReference>
<proteinExistence type="predicted"/>
<evidence type="ECO:0008006" key="4">
    <source>
        <dbReference type="Google" id="ProtNLM"/>
    </source>
</evidence>
<accession>A0A1G2BQE8</accession>
<protein>
    <recommendedName>
        <fullName evidence="4">DUF2335 domain-containing protein</fullName>
    </recommendedName>
</protein>
<keyword evidence="1" id="KW-0812">Transmembrane</keyword>
<reference evidence="2 3" key="1">
    <citation type="journal article" date="2016" name="Nat. Commun.">
        <title>Thousands of microbial genomes shed light on interconnected biogeochemical processes in an aquifer system.</title>
        <authorList>
            <person name="Anantharaman K."/>
            <person name="Brown C.T."/>
            <person name="Hug L.A."/>
            <person name="Sharon I."/>
            <person name="Castelle C.J."/>
            <person name="Probst A.J."/>
            <person name="Thomas B.C."/>
            <person name="Singh A."/>
            <person name="Wilkins M.J."/>
            <person name="Karaoz U."/>
            <person name="Brodie E.L."/>
            <person name="Williams K.H."/>
            <person name="Hubbard S.S."/>
            <person name="Banfield J.F."/>
        </authorList>
    </citation>
    <scope>NUCLEOTIDE SEQUENCE [LARGE SCALE GENOMIC DNA]</scope>
</reference>
<dbReference type="EMBL" id="MHKO01000048">
    <property type="protein sequence ID" value="OGY91344.1"/>
    <property type="molecule type" value="Genomic_DNA"/>
</dbReference>
<feature type="transmembrane region" description="Helical" evidence="1">
    <location>
        <begin position="97"/>
        <end position="117"/>
    </location>
</feature>
<dbReference type="STRING" id="1798553.A3H70_02640"/>
<dbReference type="AlphaFoldDB" id="A0A1G2BQE8"/>
<evidence type="ECO:0000256" key="1">
    <source>
        <dbReference type="SAM" id="Phobius"/>
    </source>
</evidence>
<organism evidence="2 3">
    <name type="scientific">Candidatus Komeilibacteria bacterium RIFCSPLOWO2_02_FULL_48_11</name>
    <dbReference type="NCBI Taxonomy" id="1798553"/>
    <lineage>
        <taxon>Bacteria</taxon>
        <taxon>Candidatus Komeiliibacteriota</taxon>
    </lineage>
</organism>
<gene>
    <name evidence="2" type="ORF">A3H70_02640</name>
</gene>
<evidence type="ECO:0000313" key="2">
    <source>
        <dbReference type="EMBL" id="OGY91344.1"/>
    </source>
</evidence>
<sequence length="131" mass="14278">MQQPDNQSALIRKTEGAFFSGPLPQAQELQKYNEIVPGAANRIIIMAEEQASHRRLLESRVIKSDTRNSTLGLIFGLIIGLAGIISGTVIIIYGYAIYGVVVGGGTIASLVATFVYGSKQRKIERERKLQS</sequence>
<feature type="transmembrane region" description="Helical" evidence="1">
    <location>
        <begin position="70"/>
        <end position="91"/>
    </location>
</feature>